<sequence>MTTFEKELINISCVKNNNNNNIWNIWINGHATHNEKNRNPKTRIKPVKQKIDNN</sequence>
<accession>A0A1Y3BD41</accession>
<gene>
    <name evidence="2" type="ORF">BLA29_008792</name>
</gene>
<evidence type="ECO:0000256" key="1">
    <source>
        <dbReference type="SAM" id="MobiDB-lite"/>
    </source>
</evidence>
<dbReference type="AlphaFoldDB" id="A0A1Y3BD41"/>
<reference evidence="2 3" key="1">
    <citation type="submission" date="2017-03" db="EMBL/GenBank/DDBJ databases">
        <title>Genome Survey of Euroglyphus maynei.</title>
        <authorList>
            <person name="Arlian L.G."/>
            <person name="Morgan M.S."/>
            <person name="Rider S.D."/>
        </authorList>
    </citation>
    <scope>NUCLEOTIDE SEQUENCE [LARGE SCALE GENOMIC DNA]</scope>
    <source>
        <strain evidence="2">Arlian Lab</strain>
        <tissue evidence="2">Whole body</tissue>
    </source>
</reference>
<protein>
    <submittedName>
        <fullName evidence="2">Uncharacterized protein</fullName>
    </submittedName>
</protein>
<organism evidence="2 3">
    <name type="scientific">Euroglyphus maynei</name>
    <name type="common">Mayne's house dust mite</name>
    <dbReference type="NCBI Taxonomy" id="6958"/>
    <lineage>
        <taxon>Eukaryota</taxon>
        <taxon>Metazoa</taxon>
        <taxon>Ecdysozoa</taxon>
        <taxon>Arthropoda</taxon>
        <taxon>Chelicerata</taxon>
        <taxon>Arachnida</taxon>
        <taxon>Acari</taxon>
        <taxon>Acariformes</taxon>
        <taxon>Sarcoptiformes</taxon>
        <taxon>Astigmata</taxon>
        <taxon>Psoroptidia</taxon>
        <taxon>Analgoidea</taxon>
        <taxon>Pyroglyphidae</taxon>
        <taxon>Pyroglyphinae</taxon>
        <taxon>Euroglyphus</taxon>
    </lineage>
</organism>
<dbReference type="Proteomes" id="UP000194236">
    <property type="component" value="Unassembled WGS sequence"/>
</dbReference>
<feature type="region of interest" description="Disordered" evidence="1">
    <location>
        <begin position="32"/>
        <end position="54"/>
    </location>
</feature>
<evidence type="ECO:0000313" key="3">
    <source>
        <dbReference type="Proteomes" id="UP000194236"/>
    </source>
</evidence>
<proteinExistence type="predicted"/>
<feature type="compositionally biased region" description="Basic residues" evidence="1">
    <location>
        <begin position="39"/>
        <end position="48"/>
    </location>
</feature>
<comment type="caution">
    <text evidence="2">The sequence shown here is derived from an EMBL/GenBank/DDBJ whole genome shotgun (WGS) entry which is preliminary data.</text>
</comment>
<evidence type="ECO:0000313" key="2">
    <source>
        <dbReference type="EMBL" id="OTF78830.1"/>
    </source>
</evidence>
<keyword evidence="3" id="KW-1185">Reference proteome</keyword>
<dbReference type="EMBL" id="MUJZ01026054">
    <property type="protein sequence ID" value="OTF78830.1"/>
    <property type="molecule type" value="Genomic_DNA"/>
</dbReference>
<name>A0A1Y3BD41_EURMA</name>